<dbReference type="InterPro" id="IPR039420">
    <property type="entry name" value="WalR-like"/>
</dbReference>
<keyword evidence="7" id="KW-1185">Reference proteome</keyword>
<proteinExistence type="predicted"/>
<dbReference type="AlphaFoldDB" id="A0A1V4DA89"/>
<reference evidence="6" key="1">
    <citation type="submission" date="2016-12" db="EMBL/GenBank/DDBJ databases">
        <title>Genome sequence of Streptomyces antioxidans MUSC 164.</title>
        <authorList>
            <person name="Lee L.-H."/>
            <person name="Ser H.-L."/>
        </authorList>
    </citation>
    <scope>NUCLEOTIDE SEQUENCE [LARGE SCALE GENOMIC DNA]</scope>
    <source>
        <strain evidence="6">MUSC 164</strain>
    </source>
</reference>
<dbReference type="GO" id="GO:0006355">
    <property type="term" value="P:regulation of DNA-templated transcription"/>
    <property type="evidence" value="ECO:0007669"/>
    <property type="project" value="InterPro"/>
</dbReference>
<dbReference type="PANTHER" id="PTHR43214">
    <property type="entry name" value="TWO-COMPONENT RESPONSE REGULATOR"/>
    <property type="match status" value="1"/>
</dbReference>
<feature type="region of interest" description="Disordered" evidence="4">
    <location>
        <begin position="1"/>
        <end position="22"/>
    </location>
</feature>
<dbReference type="GO" id="GO:0003677">
    <property type="term" value="F:DNA binding"/>
    <property type="evidence" value="ECO:0007669"/>
    <property type="project" value="UniProtKB-KW"/>
</dbReference>
<keyword evidence="3" id="KW-0804">Transcription</keyword>
<evidence type="ECO:0000256" key="3">
    <source>
        <dbReference type="ARBA" id="ARBA00023163"/>
    </source>
</evidence>
<dbReference type="Proteomes" id="UP000033615">
    <property type="component" value="Unassembled WGS sequence"/>
</dbReference>
<evidence type="ECO:0000313" key="6">
    <source>
        <dbReference type="EMBL" id="OPF82730.1"/>
    </source>
</evidence>
<feature type="compositionally biased region" description="Low complexity" evidence="4">
    <location>
        <begin position="8"/>
        <end position="22"/>
    </location>
</feature>
<dbReference type="SUPFAM" id="SSF46894">
    <property type="entry name" value="C-terminal effector domain of the bipartite response regulators"/>
    <property type="match status" value="1"/>
</dbReference>
<dbReference type="Gene3D" id="1.10.10.10">
    <property type="entry name" value="Winged helix-like DNA-binding domain superfamily/Winged helix DNA-binding domain"/>
    <property type="match status" value="1"/>
</dbReference>
<evidence type="ECO:0000256" key="1">
    <source>
        <dbReference type="ARBA" id="ARBA00023015"/>
    </source>
</evidence>
<evidence type="ECO:0000259" key="5">
    <source>
        <dbReference type="SMART" id="SM00421"/>
    </source>
</evidence>
<dbReference type="PANTHER" id="PTHR43214:SF24">
    <property type="entry name" value="TRANSCRIPTIONAL REGULATORY PROTEIN NARL-RELATED"/>
    <property type="match status" value="1"/>
</dbReference>
<protein>
    <recommendedName>
        <fullName evidence="5">HTH luxR-type domain-containing protein</fullName>
    </recommendedName>
</protein>
<organism evidence="6 7">
    <name type="scientific">Streptomyces antioxidans</name>
    <dbReference type="NCBI Taxonomy" id="1507734"/>
    <lineage>
        <taxon>Bacteria</taxon>
        <taxon>Bacillati</taxon>
        <taxon>Actinomycetota</taxon>
        <taxon>Actinomycetes</taxon>
        <taxon>Kitasatosporales</taxon>
        <taxon>Streptomycetaceae</taxon>
        <taxon>Streptomyces</taxon>
    </lineage>
</organism>
<dbReference type="InterPro" id="IPR016032">
    <property type="entry name" value="Sig_transdc_resp-reg_C-effctor"/>
</dbReference>
<comment type="caution">
    <text evidence="6">The sequence shown here is derived from an EMBL/GenBank/DDBJ whole genome shotgun (WGS) entry which is preliminary data.</text>
</comment>
<dbReference type="InterPro" id="IPR000792">
    <property type="entry name" value="Tscrpt_reg_LuxR_C"/>
</dbReference>
<evidence type="ECO:0000313" key="7">
    <source>
        <dbReference type="Proteomes" id="UP000033615"/>
    </source>
</evidence>
<sequence length="276" mass="29786">MVGLVRVSEPSPRSTESTETPSSGAIDYVEHALLAARDLIESTVTRHRRELAQDSWAGTALGKVPLAEVVDTLVDCAERTVSVVLSGNEEQTRAVCAALARPARGARRAVVVRLLCEEPVLASGAVRALARTDPRCEIRVCDGGLPALPEALLIDGEVVYLRRGPSEPGRGPGQTSLVEDPATVRALEMMFAGTWGNAVALADHPRLGGRLCPDSVRRILECLRTGHTDEVAARQMQVSLRTYRRYVAEIMRELGANSRFQAGVRAVELGLLPSRH</sequence>
<dbReference type="EMBL" id="LAKD02000011">
    <property type="protein sequence ID" value="OPF82730.1"/>
    <property type="molecule type" value="Genomic_DNA"/>
</dbReference>
<dbReference type="SMART" id="SM00421">
    <property type="entry name" value="HTH_LUXR"/>
    <property type="match status" value="1"/>
</dbReference>
<gene>
    <name evidence="6" type="ORF">VT50_0206825</name>
</gene>
<accession>A0A1V4DA89</accession>
<name>A0A1V4DA89_9ACTN</name>
<keyword evidence="1" id="KW-0805">Transcription regulation</keyword>
<dbReference type="InterPro" id="IPR036388">
    <property type="entry name" value="WH-like_DNA-bd_sf"/>
</dbReference>
<evidence type="ECO:0000256" key="2">
    <source>
        <dbReference type="ARBA" id="ARBA00023125"/>
    </source>
</evidence>
<keyword evidence="2" id="KW-0238">DNA-binding</keyword>
<feature type="domain" description="HTH luxR-type" evidence="5">
    <location>
        <begin position="217"/>
        <end position="266"/>
    </location>
</feature>
<evidence type="ECO:0000256" key="4">
    <source>
        <dbReference type="SAM" id="MobiDB-lite"/>
    </source>
</evidence>
<dbReference type="OrthoDB" id="4266042at2"/>